<gene>
    <name evidence="2" type="ORF">ACFFNX_38100</name>
</gene>
<dbReference type="PANTHER" id="PTHR33307">
    <property type="entry name" value="ALPHA-RHAMNOSIDASE (EUROFUNG)"/>
    <property type="match status" value="1"/>
</dbReference>
<dbReference type="InterPro" id="IPR008928">
    <property type="entry name" value="6-hairpin_glycosidase_sf"/>
</dbReference>
<feature type="domain" description="Alpha-L-rhamnosidase C-terminal" evidence="1">
    <location>
        <begin position="27"/>
        <end position="97"/>
    </location>
</feature>
<dbReference type="InterPro" id="IPR016007">
    <property type="entry name" value="Alpha_rhamnosid"/>
</dbReference>
<sequence>MNSFNHYGLGSVGEWLYRGLAGLDQAPGSVAYREPVIRPRPFDGEPCRAEAAYESPRGRIAVRWRQDGDGFRLDVTVPPGATATVHVPGADDAAVREGEHPAGESPGVEFVGIETAATGGKTLVYRVESGDYRFFARRTG</sequence>
<dbReference type="InterPro" id="IPR035398">
    <property type="entry name" value="Bac_rhamnosid_C"/>
</dbReference>
<dbReference type="Pfam" id="PF17390">
    <property type="entry name" value="Bac_rhamnosid_C"/>
    <property type="match status" value="1"/>
</dbReference>
<reference evidence="2 3" key="1">
    <citation type="submission" date="2024-09" db="EMBL/GenBank/DDBJ databases">
        <authorList>
            <person name="Sun Q."/>
            <person name="Mori K."/>
        </authorList>
    </citation>
    <scope>NUCLEOTIDE SEQUENCE [LARGE SCALE GENOMIC DNA]</scope>
    <source>
        <strain evidence="2 3">TBRC 0563</strain>
    </source>
</reference>
<proteinExistence type="predicted"/>
<dbReference type="EMBL" id="JBHLZP010000449">
    <property type="protein sequence ID" value="MFB9837992.1"/>
    <property type="molecule type" value="Genomic_DNA"/>
</dbReference>
<comment type="caution">
    <text evidence="2">The sequence shown here is derived from an EMBL/GenBank/DDBJ whole genome shotgun (WGS) entry which is preliminary data.</text>
</comment>
<evidence type="ECO:0000313" key="3">
    <source>
        <dbReference type="Proteomes" id="UP001589627"/>
    </source>
</evidence>
<keyword evidence="3" id="KW-1185">Reference proteome</keyword>
<accession>A0ABV5YVM9</accession>
<evidence type="ECO:0000259" key="1">
    <source>
        <dbReference type="Pfam" id="PF17390"/>
    </source>
</evidence>
<dbReference type="Proteomes" id="UP001589627">
    <property type="component" value="Unassembled WGS sequence"/>
</dbReference>
<name>A0ABV5YVM9_9ACTN</name>
<evidence type="ECO:0000313" key="2">
    <source>
        <dbReference type="EMBL" id="MFB9837992.1"/>
    </source>
</evidence>
<dbReference type="Gene3D" id="2.60.420.10">
    <property type="entry name" value="Maltose phosphorylase, domain 3"/>
    <property type="match status" value="1"/>
</dbReference>
<dbReference type="SUPFAM" id="SSF48208">
    <property type="entry name" value="Six-hairpin glycosidases"/>
    <property type="match status" value="1"/>
</dbReference>
<feature type="non-terminal residue" evidence="2">
    <location>
        <position position="1"/>
    </location>
</feature>
<dbReference type="RefSeq" id="WP_378210955.1">
    <property type="nucleotide sequence ID" value="NZ_JBHLZP010000449.1"/>
</dbReference>
<organism evidence="2 3">
    <name type="scientific">Actinoallomurus acaciae</name>
    <dbReference type="NCBI Taxonomy" id="502577"/>
    <lineage>
        <taxon>Bacteria</taxon>
        <taxon>Bacillati</taxon>
        <taxon>Actinomycetota</taxon>
        <taxon>Actinomycetes</taxon>
        <taxon>Streptosporangiales</taxon>
        <taxon>Thermomonosporaceae</taxon>
        <taxon>Actinoallomurus</taxon>
    </lineage>
</organism>
<protein>
    <submittedName>
        <fullName evidence="2">Alpha-L-rhamnosidase C-terminal domain-containing protein</fullName>
    </submittedName>
</protein>